<reference evidence="1" key="2">
    <citation type="journal article" date="2015" name="Fish Shellfish Immunol.">
        <title>Early steps in the European eel (Anguilla anguilla)-Vibrio vulnificus interaction in the gills: Role of the RtxA13 toxin.</title>
        <authorList>
            <person name="Callol A."/>
            <person name="Pajuelo D."/>
            <person name="Ebbesson L."/>
            <person name="Teles M."/>
            <person name="MacKenzie S."/>
            <person name="Amaro C."/>
        </authorList>
    </citation>
    <scope>NUCLEOTIDE SEQUENCE</scope>
</reference>
<dbReference type="EMBL" id="GBXM01071845">
    <property type="protein sequence ID" value="JAH36732.1"/>
    <property type="molecule type" value="Transcribed_RNA"/>
</dbReference>
<reference evidence="1" key="1">
    <citation type="submission" date="2014-11" db="EMBL/GenBank/DDBJ databases">
        <authorList>
            <person name="Amaro Gonzalez C."/>
        </authorList>
    </citation>
    <scope>NUCLEOTIDE SEQUENCE</scope>
</reference>
<protein>
    <submittedName>
        <fullName evidence="1">Uncharacterized protein</fullName>
    </submittedName>
</protein>
<dbReference type="AlphaFoldDB" id="A0A0E9S6C7"/>
<proteinExistence type="predicted"/>
<name>A0A0E9S6C7_ANGAN</name>
<accession>A0A0E9S6C7</accession>
<evidence type="ECO:0000313" key="1">
    <source>
        <dbReference type="EMBL" id="JAH36732.1"/>
    </source>
</evidence>
<organism evidence="1">
    <name type="scientific">Anguilla anguilla</name>
    <name type="common">European freshwater eel</name>
    <name type="synonym">Muraena anguilla</name>
    <dbReference type="NCBI Taxonomy" id="7936"/>
    <lineage>
        <taxon>Eukaryota</taxon>
        <taxon>Metazoa</taxon>
        <taxon>Chordata</taxon>
        <taxon>Craniata</taxon>
        <taxon>Vertebrata</taxon>
        <taxon>Euteleostomi</taxon>
        <taxon>Actinopterygii</taxon>
        <taxon>Neopterygii</taxon>
        <taxon>Teleostei</taxon>
        <taxon>Anguilliformes</taxon>
        <taxon>Anguillidae</taxon>
        <taxon>Anguilla</taxon>
    </lineage>
</organism>
<sequence>MQARLGGESKLPLDVNVCKWYVCPAMDW</sequence>